<accession>A0ABT9V604</accession>
<reference evidence="1 2" key="1">
    <citation type="submission" date="2023-07" db="EMBL/GenBank/DDBJ databases">
        <title>Genomic Encyclopedia of Type Strains, Phase IV (KMG-IV): sequencing the most valuable type-strain genomes for metagenomic binning, comparative biology and taxonomic classification.</title>
        <authorList>
            <person name="Goeker M."/>
        </authorList>
    </citation>
    <scope>NUCLEOTIDE SEQUENCE [LARGE SCALE GENOMIC DNA]</scope>
    <source>
        <strain evidence="1 2">DSM 23948</strain>
    </source>
</reference>
<name>A0ABT9V604_9BACL</name>
<dbReference type="Proteomes" id="UP001231362">
    <property type="component" value="Unassembled WGS sequence"/>
</dbReference>
<evidence type="ECO:0000313" key="2">
    <source>
        <dbReference type="Proteomes" id="UP001231362"/>
    </source>
</evidence>
<proteinExistence type="predicted"/>
<gene>
    <name evidence="1" type="ORF">J2S07_002702</name>
</gene>
<comment type="caution">
    <text evidence="1">The sequence shown here is derived from an EMBL/GenBank/DDBJ whole genome shotgun (WGS) entry which is preliminary data.</text>
</comment>
<evidence type="ECO:0000313" key="1">
    <source>
        <dbReference type="EMBL" id="MDQ0156382.1"/>
    </source>
</evidence>
<sequence length="210" mass="24229">MKTDIYFAMNEEETAAPSFPTYLSVTPGIWMDGKTYWVRDSSEKMIPEESISIHVRESSLHSKTRIHDVFIKNHGNRSRDIKVLFIHYYPKITKEVLSFVSPAEQSIFHIKNERIFLVNGQCQDRTSEQMTVQPLWNIHTDLIWQSAENGVLKYQPMAKGMAGSIFSLRSKVGVNKICKASAWMVFGNNKNELLQLNQYVKNTLAFPPKR</sequence>
<protein>
    <submittedName>
        <fullName evidence="1">Uncharacterized protein</fullName>
    </submittedName>
</protein>
<dbReference type="EMBL" id="JAUSTU010000012">
    <property type="protein sequence ID" value="MDQ0156382.1"/>
    <property type="molecule type" value="Genomic_DNA"/>
</dbReference>
<organism evidence="1 2">
    <name type="scientific">Anoxybacillus andreesenii</name>
    <dbReference type="NCBI Taxonomy" id="1325932"/>
    <lineage>
        <taxon>Bacteria</taxon>
        <taxon>Bacillati</taxon>
        <taxon>Bacillota</taxon>
        <taxon>Bacilli</taxon>
        <taxon>Bacillales</taxon>
        <taxon>Anoxybacillaceae</taxon>
        <taxon>Anoxybacillus</taxon>
    </lineage>
</organism>
<keyword evidence="2" id="KW-1185">Reference proteome</keyword>
<dbReference type="RefSeq" id="WP_307150896.1">
    <property type="nucleotide sequence ID" value="NZ_JAUSTU010000012.1"/>
</dbReference>